<reference evidence="1" key="2">
    <citation type="submission" date="2020-11" db="EMBL/GenBank/DDBJ databases">
        <authorList>
            <person name="McCartney M.A."/>
            <person name="Auch B."/>
            <person name="Kono T."/>
            <person name="Mallez S."/>
            <person name="Becker A."/>
            <person name="Gohl D.M."/>
            <person name="Silverstein K.A.T."/>
            <person name="Koren S."/>
            <person name="Bechman K.B."/>
            <person name="Herman A."/>
            <person name="Abrahante J.E."/>
            <person name="Garbe J."/>
        </authorList>
    </citation>
    <scope>NUCLEOTIDE SEQUENCE</scope>
    <source>
        <strain evidence="1">Duluth1</strain>
        <tissue evidence="1">Whole animal</tissue>
    </source>
</reference>
<dbReference type="Proteomes" id="UP000828390">
    <property type="component" value="Unassembled WGS sequence"/>
</dbReference>
<reference evidence="1" key="1">
    <citation type="journal article" date="2019" name="bioRxiv">
        <title>The Genome of the Zebra Mussel, Dreissena polymorpha: A Resource for Invasive Species Research.</title>
        <authorList>
            <person name="McCartney M.A."/>
            <person name="Auch B."/>
            <person name="Kono T."/>
            <person name="Mallez S."/>
            <person name="Zhang Y."/>
            <person name="Obille A."/>
            <person name="Becker A."/>
            <person name="Abrahante J.E."/>
            <person name="Garbe J."/>
            <person name="Badalamenti J.P."/>
            <person name="Herman A."/>
            <person name="Mangelson H."/>
            <person name="Liachko I."/>
            <person name="Sullivan S."/>
            <person name="Sone E.D."/>
            <person name="Koren S."/>
            <person name="Silverstein K.A.T."/>
            <person name="Beckman K.B."/>
            <person name="Gohl D.M."/>
        </authorList>
    </citation>
    <scope>NUCLEOTIDE SEQUENCE</scope>
    <source>
        <strain evidence="1">Duluth1</strain>
        <tissue evidence="1">Whole animal</tissue>
    </source>
</reference>
<sequence length="117" mass="13078">MERDLSNPKESSPFDNRWVNKMAFKKYVEFFEEGRELVTRKKKSSAGVSTAVQASPSDMSDEQLLLLTQETEQKMISAGVSTAVQATPPDMSDDELLLLTQKVEKKMVSGTNVFSLL</sequence>
<proteinExistence type="predicted"/>
<keyword evidence="2" id="KW-1185">Reference proteome</keyword>
<name>A0A9D4CXL8_DREPO</name>
<evidence type="ECO:0000313" key="1">
    <source>
        <dbReference type="EMBL" id="KAH3735328.1"/>
    </source>
</evidence>
<evidence type="ECO:0000313" key="2">
    <source>
        <dbReference type="Proteomes" id="UP000828390"/>
    </source>
</evidence>
<gene>
    <name evidence="1" type="ORF">DPMN_041819</name>
</gene>
<accession>A0A9D4CXL8</accession>
<dbReference type="EMBL" id="JAIWYP010000011">
    <property type="protein sequence ID" value="KAH3735328.1"/>
    <property type="molecule type" value="Genomic_DNA"/>
</dbReference>
<protein>
    <submittedName>
        <fullName evidence="1">Uncharacterized protein</fullName>
    </submittedName>
</protein>
<comment type="caution">
    <text evidence="1">The sequence shown here is derived from an EMBL/GenBank/DDBJ whole genome shotgun (WGS) entry which is preliminary data.</text>
</comment>
<organism evidence="1 2">
    <name type="scientific">Dreissena polymorpha</name>
    <name type="common">Zebra mussel</name>
    <name type="synonym">Mytilus polymorpha</name>
    <dbReference type="NCBI Taxonomy" id="45954"/>
    <lineage>
        <taxon>Eukaryota</taxon>
        <taxon>Metazoa</taxon>
        <taxon>Spiralia</taxon>
        <taxon>Lophotrochozoa</taxon>
        <taxon>Mollusca</taxon>
        <taxon>Bivalvia</taxon>
        <taxon>Autobranchia</taxon>
        <taxon>Heteroconchia</taxon>
        <taxon>Euheterodonta</taxon>
        <taxon>Imparidentia</taxon>
        <taxon>Neoheterodontei</taxon>
        <taxon>Myida</taxon>
        <taxon>Dreissenoidea</taxon>
        <taxon>Dreissenidae</taxon>
        <taxon>Dreissena</taxon>
    </lineage>
</organism>
<dbReference type="AlphaFoldDB" id="A0A9D4CXL8"/>